<dbReference type="GO" id="GO:0031267">
    <property type="term" value="F:small GTPase binding"/>
    <property type="evidence" value="ECO:0007669"/>
    <property type="project" value="InterPro"/>
</dbReference>
<accession>A0A8C5QYT0</accession>
<feature type="coiled-coil region" evidence="13">
    <location>
        <begin position="254"/>
        <end position="397"/>
    </location>
</feature>
<keyword evidence="9" id="KW-0969">Cilium</keyword>
<dbReference type="InterPro" id="IPR039308">
    <property type="entry name" value="GAS8"/>
</dbReference>
<dbReference type="InterPro" id="IPR025593">
    <property type="entry name" value="GAS8_dom"/>
</dbReference>
<feature type="coiled-coil region" evidence="13">
    <location>
        <begin position="27"/>
        <end position="125"/>
    </location>
</feature>
<protein>
    <recommendedName>
        <fullName evidence="4">Dynein regulatory complex subunit 4</fullName>
    </recommendedName>
    <alternativeName>
        <fullName evidence="12">Growth arrest-specific protein 8</fullName>
    </alternativeName>
</protein>
<gene>
    <name evidence="16" type="primary">GAS8</name>
</gene>
<proteinExistence type="inferred from homology"/>
<evidence type="ECO:0000256" key="11">
    <source>
        <dbReference type="ARBA" id="ARBA00023273"/>
    </source>
</evidence>
<dbReference type="GO" id="GO:0031514">
    <property type="term" value="C:motile cilium"/>
    <property type="evidence" value="ECO:0007669"/>
    <property type="project" value="UniProtKB-SubCell"/>
</dbReference>
<dbReference type="GO" id="GO:0005794">
    <property type="term" value="C:Golgi apparatus"/>
    <property type="evidence" value="ECO:0007669"/>
    <property type="project" value="TreeGrafter"/>
</dbReference>
<evidence type="ECO:0000256" key="14">
    <source>
        <dbReference type="SAM" id="MobiDB-lite"/>
    </source>
</evidence>
<keyword evidence="6" id="KW-0493">Microtubule</keyword>
<keyword evidence="7" id="KW-0282">Flagellum</keyword>
<dbReference type="GO" id="GO:0005874">
    <property type="term" value="C:microtubule"/>
    <property type="evidence" value="ECO:0007669"/>
    <property type="project" value="UniProtKB-KW"/>
</dbReference>
<evidence type="ECO:0000256" key="5">
    <source>
        <dbReference type="ARBA" id="ARBA00022490"/>
    </source>
</evidence>
<dbReference type="Pfam" id="PF13851">
    <property type="entry name" value="GAS"/>
    <property type="match status" value="1"/>
</dbReference>
<dbReference type="AlphaFoldDB" id="A0A8C5QYT0"/>
<evidence type="ECO:0000256" key="4">
    <source>
        <dbReference type="ARBA" id="ARBA00021301"/>
    </source>
</evidence>
<name>A0A8C5QYT0_9ANUR</name>
<dbReference type="GO" id="GO:0030317">
    <property type="term" value="P:flagellated sperm motility"/>
    <property type="evidence" value="ECO:0007669"/>
    <property type="project" value="TreeGrafter"/>
</dbReference>
<feature type="compositionally biased region" description="Basic residues" evidence="14">
    <location>
        <begin position="1"/>
        <end position="19"/>
    </location>
</feature>
<evidence type="ECO:0000256" key="12">
    <source>
        <dbReference type="ARBA" id="ARBA00031568"/>
    </source>
</evidence>
<dbReference type="PANTHER" id="PTHR31543:SF0">
    <property type="entry name" value="DYNEIN REGULATORY COMPLEX SUBUNIT 4"/>
    <property type="match status" value="1"/>
</dbReference>
<evidence type="ECO:0000256" key="3">
    <source>
        <dbReference type="ARBA" id="ARBA00009859"/>
    </source>
</evidence>
<organism evidence="16 17">
    <name type="scientific">Leptobrachium leishanense</name>
    <name type="common">Leishan spiny toad</name>
    <dbReference type="NCBI Taxonomy" id="445787"/>
    <lineage>
        <taxon>Eukaryota</taxon>
        <taxon>Metazoa</taxon>
        <taxon>Chordata</taxon>
        <taxon>Craniata</taxon>
        <taxon>Vertebrata</taxon>
        <taxon>Euteleostomi</taxon>
        <taxon>Amphibia</taxon>
        <taxon>Batrachia</taxon>
        <taxon>Anura</taxon>
        <taxon>Pelobatoidea</taxon>
        <taxon>Megophryidae</taxon>
        <taxon>Leptobrachium</taxon>
    </lineage>
</organism>
<evidence type="ECO:0000256" key="8">
    <source>
        <dbReference type="ARBA" id="ARBA00023054"/>
    </source>
</evidence>
<dbReference type="Ensembl" id="ENSLLET00000046824.1">
    <property type="protein sequence ID" value="ENSLLEP00000045027.1"/>
    <property type="gene ID" value="ENSLLEG00000028536.1"/>
</dbReference>
<comment type="similarity">
    <text evidence="3">Belongs to the DRC4 family.</text>
</comment>
<keyword evidence="10" id="KW-0206">Cytoskeleton</keyword>
<keyword evidence="17" id="KW-1185">Reference proteome</keyword>
<keyword evidence="11" id="KW-0966">Cell projection</keyword>
<keyword evidence="8 13" id="KW-0175">Coiled coil</keyword>
<evidence type="ECO:0000256" key="9">
    <source>
        <dbReference type="ARBA" id="ARBA00023069"/>
    </source>
</evidence>
<evidence type="ECO:0000256" key="10">
    <source>
        <dbReference type="ARBA" id="ARBA00023212"/>
    </source>
</evidence>
<dbReference type="Gene3D" id="1.10.287.1490">
    <property type="match status" value="1"/>
</dbReference>
<sequence>MPPKKKKVAKKKKSAKGKKSPGLVDGVATQEMTKEQLEEHIVRLREELDREREERNYFQLERDKIHTFWEITRRQLDEKKSELRNKDREMEQAEERHQVEIKVYKQKVKHLLYEHQNNLSELKTEGSVSMKLTQMEHREQEGGLRKDMRGLRVEIKEQELANEMVVKNLKMKQDEEITRLRGDFERQVREIETKYEKKMQVLRDELELRRKTEIHEVEERKNGQINTLMKNHEKAFSDIKNYYNDITLNNLALINSLKEQMEDMKKKEDRLEKEMSDLQAQNRRLTEPLQKAREEVAELQKKLASYEKDKMTLSSTKGRLKLTEKELSDLKWEHEVLEQRFEKLQVERDELYHKFTAAIQEVQQKNGFKNLLLERKLVALGETLEKKEAQLNEVLAASNLDPTALTAVTRKLEDVLDSKNSAIKDLQYELARVCKSHNDLLRTYEAKMWAFGIPVDELGFKPLESLVPGQILGQGPAGLVAATT</sequence>
<evidence type="ECO:0000256" key="7">
    <source>
        <dbReference type="ARBA" id="ARBA00022846"/>
    </source>
</evidence>
<evidence type="ECO:0000256" key="1">
    <source>
        <dbReference type="ARBA" id="ARBA00004230"/>
    </source>
</evidence>
<keyword evidence="5" id="KW-0963">Cytoplasm</keyword>
<reference evidence="16" key="1">
    <citation type="submission" date="2025-08" db="UniProtKB">
        <authorList>
            <consortium name="Ensembl"/>
        </authorList>
    </citation>
    <scope>IDENTIFICATION</scope>
</reference>
<evidence type="ECO:0000313" key="17">
    <source>
        <dbReference type="Proteomes" id="UP000694569"/>
    </source>
</evidence>
<evidence type="ECO:0000256" key="6">
    <source>
        <dbReference type="ARBA" id="ARBA00022701"/>
    </source>
</evidence>
<feature type="region of interest" description="Disordered" evidence="14">
    <location>
        <begin position="1"/>
        <end position="23"/>
    </location>
</feature>
<evidence type="ECO:0000256" key="2">
    <source>
        <dbReference type="ARBA" id="ARBA00004245"/>
    </source>
</evidence>
<dbReference type="PANTHER" id="PTHR31543">
    <property type="entry name" value="DYNEIN REGULATORY COMPLEX SUBUNIT 4"/>
    <property type="match status" value="1"/>
</dbReference>
<evidence type="ECO:0000256" key="13">
    <source>
        <dbReference type="SAM" id="Coils"/>
    </source>
</evidence>
<dbReference type="OrthoDB" id="767661at2759"/>
<dbReference type="Proteomes" id="UP000694569">
    <property type="component" value="Unplaced"/>
</dbReference>
<evidence type="ECO:0000313" key="16">
    <source>
        <dbReference type="Ensembl" id="ENSLLEP00000045027.1"/>
    </source>
</evidence>
<evidence type="ECO:0000259" key="15">
    <source>
        <dbReference type="Pfam" id="PF13851"/>
    </source>
</evidence>
<dbReference type="GO" id="GO:0008017">
    <property type="term" value="F:microtubule binding"/>
    <property type="evidence" value="ECO:0007669"/>
    <property type="project" value="InterPro"/>
</dbReference>
<reference evidence="16" key="2">
    <citation type="submission" date="2025-09" db="UniProtKB">
        <authorList>
            <consortium name="Ensembl"/>
        </authorList>
    </citation>
    <scope>IDENTIFICATION</scope>
</reference>
<feature type="domain" description="Growth arrest-specific protein 8" evidence="15">
    <location>
        <begin position="228"/>
        <end position="426"/>
    </location>
</feature>
<dbReference type="GeneTree" id="ENSGT00390000009477"/>
<comment type="subcellular location">
    <subcellularLocation>
        <location evidence="1">Cell projection</location>
        <location evidence="1">Cilium</location>
        <location evidence="1">Flagellum</location>
    </subcellularLocation>
    <subcellularLocation>
        <location evidence="2">Cytoplasm</location>
        <location evidence="2">Cytoskeleton</location>
    </subcellularLocation>
</comment>